<sequence length="80" mass="9013">MPPKLSSPPDPRSPVYRALRDKINFALHVGVFAAVNSGVAFFARFYNAEWPWQGWLLGFWALALVAHGIYVFGIARYSET</sequence>
<keyword evidence="4" id="KW-1185">Reference proteome</keyword>
<evidence type="ECO:0000259" key="2">
    <source>
        <dbReference type="Pfam" id="PF13239"/>
    </source>
</evidence>
<feature type="transmembrane region" description="Helical" evidence="1">
    <location>
        <begin position="25"/>
        <end position="46"/>
    </location>
</feature>
<evidence type="ECO:0000313" key="3">
    <source>
        <dbReference type="EMBL" id="UFP96046.1"/>
    </source>
</evidence>
<name>A0ABY3PQT6_9CYAN</name>
<dbReference type="EMBL" id="CP063845">
    <property type="protein sequence ID" value="UFP96046.1"/>
    <property type="molecule type" value="Genomic_DNA"/>
</dbReference>
<reference evidence="3 4" key="1">
    <citation type="journal article" date="2021" name="Genome Biol. Evol.">
        <title>Complete Genome Sequencing of a Novel Gloeobacter Species from a Waterfall Cave in Mexico.</title>
        <authorList>
            <person name="Saw J.H."/>
            <person name="Cardona T."/>
            <person name="Montejano G."/>
        </authorList>
    </citation>
    <scope>NUCLEOTIDE SEQUENCE [LARGE SCALE GENOMIC DNA]</scope>
    <source>
        <strain evidence="3">MG652769</strain>
    </source>
</reference>
<protein>
    <submittedName>
        <fullName evidence="3">2TM domain-containing protein</fullName>
    </submittedName>
</protein>
<dbReference type="InterPro" id="IPR025698">
    <property type="entry name" value="2TM_dom"/>
</dbReference>
<feature type="transmembrane region" description="Helical" evidence="1">
    <location>
        <begin position="52"/>
        <end position="75"/>
    </location>
</feature>
<feature type="domain" description="2TM" evidence="2">
    <location>
        <begin position="20"/>
        <end position="78"/>
    </location>
</feature>
<dbReference type="Pfam" id="PF13239">
    <property type="entry name" value="2TM"/>
    <property type="match status" value="1"/>
</dbReference>
<keyword evidence="1" id="KW-1133">Transmembrane helix</keyword>
<keyword evidence="1" id="KW-0472">Membrane</keyword>
<proteinExistence type="predicted"/>
<evidence type="ECO:0000313" key="4">
    <source>
        <dbReference type="Proteomes" id="UP001054846"/>
    </source>
</evidence>
<organism evidence="3 4">
    <name type="scientific">Gloeobacter morelensis MG652769</name>
    <dbReference type="NCBI Taxonomy" id="2781736"/>
    <lineage>
        <taxon>Bacteria</taxon>
        <taxon>Bacillati</taxon>
        <taxon>Cyanobacteriota</taxon>
        <taxon>Cyanophyceae</taxon>
        <taxon>Gloeobacterales</taxon>
        <taxon>Gloeobacteraceae</taxon>
        <taxon>Gloeobacter</taxon>
        <taxon>Gloeobacter morelensis</taxon>
    </lineage>
</organism>
<evidence type="ECO:0000256" key="1">
    <source>
        <dbReference type="SAM" id="Phobius"/>
    </source>
</evidence>
<accession>A0ABY3PQT6</accession>
<dbReference type="Proteomes" id="UP001054846">
    <property type="component" value="Chromosome"/>
</dbReference>
<keyword evidence="1" id="KW-0812">Transmembrane</keyword>
<gene>
    <name evidence="3" type="ORF">ISF26_07500</name>
</gene>
<dbReference type="RefSeq" id="WP_230843290.1">
    <property type="nucleotide sequence ID" value="NZ_CP063845.1"/>
</dbReference>